<evidence type="ECO:0000313" key="6">
    <source>
        <dbReference type="EMBL" id="CAG9860617.1"/>
    </source>
</evidence>
<dbReference type="Gene3D" id="2.120.10.30">
    <property type="entry name" value="TolB, C-terminal domain"/>
    <property type="match status" value="1"/>
</dbReference>
<comment type="similarity">
    <text evidence="1">Belongs to the strictosidine synthase family.</text>
</comment>
<dbReference type="InterPro" id="IPR018119">
    <property type="entry name" value="Strictosidine_synth_cons-reg"/>
</dbReference>
<accession>A0A9N9XQ54</accession>
<evidence type="ECO:0000256" key="2">
    <source>
        <dbReference type="ARBA" id="ARBA00022553"/>
    </source>
</evidence>
<evidence type="ECO:0000256" key="3">
    <source>
        <dbReference type="ARBA" id="ARBA00023180"/>
    </source>
</evidence>
<gene>
    <name evidence="6" type="ORF">PHYEVI_LOCUS6967</name>
</gene>
<dbReference type="Proteomes" id="UP001153712">
    <property type="component" value="Chromosome 3"/>
</dbReference>
<keyword evidence="3" id="KW-0325">Glycoprotein</keyword>
<keyword evidence="4" id="KW-0812">Transmembrane</keyword>
<evidence type="ECO:0000256" key="4">
    <source>
        <dbReference type="SAM" id="Phobius"/>
    </source>
</evidence>
<evidence type="ECO:0000259" key="5">
    <source>
        <dbReference type="Pfam" id="PF03088"/>
    </source>
</evidence>
<feature type="transmembrane region" description="Helical" evidence="4">
    <location>
        <begin position="21"/>
        <end position="40"/>
    </location>
</feature>
<dbReference type="Pfam" id="PF20067">
    <property type="entry name" value="SSL_N"/>
    <property type="match status" value="1"/>
</dbReference>
<dbReference type="PANTHER" id="PTHR10426:SF88">
    <property type="entry name" value="ADIPOCYTE PLASMA MEMBRANE-ASSOCIATED PROTEIN HEMOMUCIN-RELATED"/>
    <property type="match status" value="1"/>
</dbReference>
<keyword evidence="4" id="KW-0472">Membrane</keyword>
<protein>
    <recommendedName>
        <fullName evidence="5">Strictosidine synthase conserved region domain-containing protein</fullName>
    </recommendedName>
</protein>
<dbReference type="EMBL" id="OU900096">
    <property type="protein sequence ID" value="CAG9860617.1"/>
    <property type="molecule type" value="Genomic_DNA"/>
</dbReference>
<name>A0A9N9XQ54_PHYSR</name>
<evidence type="ECO:0000256" key="1">
    <source>
        <dbReference type="ARBA" id="ARBA00009191"/>
    </source>
</evidence>
<keyword evidence="2" id="KW-0597">Phosphoprotein</keyword>
<dbReference type="PANTHER" id="PTHR10426">
    <property type="entry name" value="STRICTOSIDINE SYNTHASE-RELATED"/>
    <property type="match status" value="1"/>
</dbReference>
<keyword evidence="4" id="KW-1133">Transmembrane helix</keyword>
<dbReference type="SUPFAM" id="SSF63829">
    <property type="entry name" value="Calcium-dependent phosphotriesterase"/>
    <property type="match status" value="1"/>
</dbReference>
<sequence>MEFRKCFKQVFNFIFNRLLEYFLIVSVILFTPNLPPHTLFSKSISLPPTKPLTGTLALNSRLNNVEILYKNQLQGPETFATYNNDLYAGVSGGDIVMLTGKHIMHVAQTGKPCKAHYEEHICGRPLGMKFRKHGYLYVADAYFGILRILVDDGEKQVIVSPDQIIKGKKTKWFSGVSLASNGDIYWTASSTEFTLNNGLFELLSDPSGRLVHYNAATKINTVLIDNISAASGVALSDDEEFVVVSEPITSRIYRYYLKGPKNGTYDIFLEGLPGYPDNINSDNHGGFLVPLSYPINSNQINVAKYLLRFPWGRKIIARFLSITQWTFETLDKYLPNEISKFVIFTVGRIDPITSLMDSSRTSVLHVSKHGKILDSVHNTNGKIKGITEAFIFKKHLYLGFAQENYVAKIALSKLGWDNLA</sequence>
<dbReference type="Pfam" id="PF03088">
    <property type="entry name" value="Str_synth"/>
    <property type="match status" value="1"/>
</dbReference>
<evidence type="ECO:0000313" key="7">
    <source>
        <dbReference type="Proteomes" id="UP001153712"/>
    </source>
</evidence>
<dbReference type="OrthoDB" id="5307922at2759"/>
<dbReference type="GO" id="GO:0012505">
    <property type="term" value="C:endomembrane system"/>
    <property type="evidence" value="ECO:0007669"/>
    <property type="project" value="TreeGrafter"/>
</dbReference>
<feature type="domain" description="Strictosidine synthase conserved region" evidence="5">
    <location>
        <begin position="177"/>
        <end position="260"/>
    </location>
</feature>
<proteinExistence type="inferred from homology"/>
<dbReference type="AlphaFoldDB" id="A0A9N9XQ54"/>
<organism evidence="6 7">
    <name type="scientific">Phyllotreta striolata</name>
    <name type="common">Striped flea beetle</name>
    <name type="synonym">Crioceris striolata</name>
    <dbReference type="NCBI Taxonomy" id="444603"/>
    <lineage>
        <taxon>Eukaryota</taxon>
        <taxon>Metazoa</taxon>
        <taxon>Ecdysozoa</taxon>
        <taxon>Arthropoda</taxon>
        <taxon>Hexapoda</taxon>
        <taxon>Insecta</taxon>
        <taxon>Pterygota</taxon>
        <taxon>Neoptera</taxon>
        <taxon>Endopterygota</taxon>
        <taxon>Coleoptera</taxon>
        <taxon>Polyphaga</taxon>
        <taxon>Cucujiformia</taxon>
        <taxon>Chrysomeloidea</taxon>
        <taxon>Chrysomelidae</taxon>
        <taxon>Galerucinae</taxon>
        <taxon>Alticini</taxon>
        <taxon>Phyllotreta</taxon>
    </lineage>
</organism>
<dbReference type="GO" id="GO:0016787">
    <property type="term" value="F:hydrolase activity"/>
    <property type="evidence" value="ECO:0007669"/>
    <property type="project" value="TreeGrafter"/>
</dbReference>
<reference evidence="6" key="1">
    <citation type="submission" date="2022-01" db="EMBL/GenBank/DDBJ databases">
        <authorList>
            <person name="King R."/>
        </authorList>
    </citation>
    <scope>NUCLEOTIDE SEQUENCE</scope>
</reference>
<keyword evidence="7" id="KW-1185">Reference proteome</keyword>
<dbReference type="InterPro" id="IPR011042">
    <property type="entry name" value="6-blade_b-propeller_TolB-like"/>
</dbReference>